<comment type="similarity">
    <text evidence="1">Belongs to the glycosyl hydrolase 63 family.</text>
</comment>
<evidence type="ECO:0000256" key="1">
    <source>
        <dbReference type="ARBA" id="ARBA00010833"/>
    </source>
</evidence>
<dbReference type="EMBL" id="CP034235">
    <property type="protein sequence ID" value="QGQ95189.1"/>
    <property type="molecule type" value="Genomic_DNA"/>
</dbReference>
<keyword evidence="3" id="KW-0326">Glycosidase</keyword>
<name>A0A6B8RGG4_9BACL</name>
<dbReference type="Pfam" id="PF22422">
    <property type="entry name" value="MGH1-like_GH"/>
    <property type="match status" value="1"/>
</dbReference>
<evidence type="ECO:0000256" key="3">
    <source>
        <dbReference type="ARBA" id="ARBA00023295"/>
    </source>
</evidence>
<dbReference type="GO" id="GO:0004573">
    <property type="term" value="F:Glc3Man9GlcNAc2 oligosaccharide glucosidase activity"/>
    <property type="evidence" value="ECO:0007669"/>
    <property type="project" value="InterPro"/>
</dbReference>
<dbReference type="InterPro" id="IPR012341">
    <property type="entry name" value="6hp_glycosidase-like_sf"/>
</dbReference>
<dbReference type="KEGG" id="ppsc:EHS13_09970"/>
<dbReference type="PANTHER" id="PTHR10412:SF11">
    <property type="entry name" value="MANNOSYL-OLIGOSACCHARIDE GLUCOSIDASE"/>
    <property type="match status" value="1"/>
</dbReference>
<dbReference type="AlphaFoldDB" id="A0A6B8RGG4"/>
<evidence type="ECO:0000256" key="2">
    <source>
        <dbReference type="ARBA" id="ARBA00022801"/>
    </source>
</evidence>
<feature type="domain" description="Mannosylglycerate hydrolase MGH1-like glycoside hydrolase" evidence="4">
    <location>
        <begin position="284"/>
        <end position="577"/>
    </location>
</feature>
<keyword evidence="6" id="KW-1185">Reference proteome</keyword>
<dbReference type="GO" id="GO:0006487">
    <property type="term" value="P:protein N-linked glycosylation"/>
    <property type="evidence" value="ECO:0007669"/>
    <property type="project" value="TreeGrafter"/>
</dbReference>
<dbReference type="SUPFAM" id="SSF48208">
    <property type="entry name" value="Six-hairpin glycosidases"/>
    <property type="match status" value="1"/>
</dbReference>
<reference evidence="6" key="1">
    <citation type="submission" date="2018-11" db="EMBL/GenBank/DDBJ databases">
        <title>Complete genome sequence of Paenibacillus sp. ML311-T8.</title>
        <authorList>
            <person name="Nam Y.-D."/>
            <person name="Kang J."/>
            <person name="Chung W.-H."/>
            <person name="Park Y.S."/>
        </authorList>
    </citation>
    <scope>NUCLEOTIDE SEQUENCE [LARGE SCALE GENOMIC DNA]</scope>
    <source>
        <strain evidence="6">ML311-T8</strain>
    </source>
</reference>
<dbReference type="OrthoDB" id="9798687at2"/>
<dbReference type="GO" id="GO:0009311">
    <property type="term" value="P:oligosaccharide metabolic process"/>
    <property type="evidence" value="ECO:0007669"/>
    <property type="project" value="InterPro"/>
</dbReference>
<dbReference type="PANTHER" id="PTHR10412">
    <property type="entry name" value="MANNOSYL-OLIGOSACCHARIDE GLUCOSIDASE"/>
    <property type="match status" value="1"/>
</dbReference>
<evidence type="ECO:0000313" key="5">
    <source>
        <dbReference type="EMBL" id="QGQ95189.1"/>
    </source>
</evidence>
<evidence type="ECO:0000313" key="6">
    <source>
        <dbReference type="Proteomes" id="UP000426246"/>
    </source>
</evidence>
<protein>
    <recommendedName>
        <fullName evidence="4">Mannosylglycerate hydrolase MGH1-like glycoside hydrolase domain-containing protein</fullName>
    </recommendedName>
</protein>
<evidence type="ECO:0000259" key="4">
    <source>
        <dbReference type="Pfam" id="PF22422"/>
    </source>
</evidence>
<dbReference type="InterPro" id="IPR008928">
    <property type="entry name" value="6-hairpin_glycosidase_sf"/>
</dbReference>
<dbReference type="RefSeq" id="WP_155700206.1">
    <property type="nucleotide sequence ID" value="NZ_CP034235.1"/>
</dbReference>
<organism evidence="5 6">
    <name type="scientific">Paenibacillus psychroresistens</name>
    <dbReference type="NCBI Taxonomy" id="1778678"/>
    <lineage>
        <taxon>Bacteria</taxon>
        <taxon>Bacillati</taxon>
        <taxon>Bacillota</taxon>
        <taxon>Bacilli</taxon>
        <taxon>Bacillales</taxon>
        <taxon>Paenibacillaceae</taxon>
        <taxon>Paenibacillus</taxon>
    </lineage>
</organism>
<gene>
    <name evidence="5" type="ORF">EHS13_09970</name>
</gene>
<dbReference type="InterPro" id="IPR004888">
    <property type="entry name" value="Glycoside_hydrolase_63"/>
</dbReference>
<dbReference type="Proteomes" id="UP000426246">
    <property type="component" value="Chromosome"/>
</dbReference>
<proteinExistence type="inferred from homology"/>
<sequence length="704" mass="80872">MEQIKTWSTWDVECLNAVMKVPEMMEIRIALYDNKRKQYIDQMLWKYVHRFGEHSIDGSYFDMELKYEDLIYRMEFAAIDNTFVYKITPNQLLPRIKFFICGLFRWHAKGQIVCTDESILMTAGEQSYQITVVGEIDKTTVFNTSQQGILLECGTSIYIRCNHDLSATEMDSFLAQKKAAWLCESISGGGILEDAPQAIIKGMTWNTIYEPTKQRFCTPVTREWCVMKNMTHFGGYVLFAWDTFLGGLLAALQSKELAYRQVYSVLEEFQADFAPQYGSQVLTRFDRSNPPVGSYCILKIYKQFQEKELLNNVFDKMLLWNRWWINNRDGNGDGLLEWGSNRPFVENAGKILGETFEVAAKMESGLDNSPMYDDVSFIPEGKTLNITDIGLSSLYAMDCWALAEIAREIGRDQEAKELLAEYAAVKARINDELWNESLGIYCNKHWDGHFSEVLTPTSFYPLIAGIASQAQAERMIKEHLLNENEFWGELVLPTVMKSHPAFEDNDYWRGRIWGPTNFLVSEGLKRYGYYDLAYEIAQKSLRLFLGEWKKDNHIHENYNALTGDGDDVLNADPVYTWGGLLPYLAVEELVEAQPWGGLRFGNLSEEHASLAGITFGKDIYKVVKETGLLIIRNDKPYIQTDIVVRITSLYEEGACLEFHMEFRQNGVLEISSGDAQRFIIYLNGKRHEFQQENGEVLVVALEVQ</sequence>
<accession>A0A6B8RGG4</accession>
<dbReference type="Gene3D" id="1.50.10.10">
    <property type="match status" value="1"/>
</dbReference>
<dbReference type="InterPro" id="IPR054491">
    <property type="entry name" value="MGH1-like_GH"/>
</dbReference>
<keyword evidence="2" id="KW-0378">Hydrolase</keyword>